<dbReference type="InterPro" id="IPR027433">
    <property type="entry name" value="Lipoxygenase_dom_3"/>
</dbReference>
<dbReference type="GO" id="GO:0016702">
    <property type="term" value="F:oxidoreductase activity, acting on single donors with incorporation of molecular oxygen, incorporation of two atoms of oxygen"/>
    <property type="evidence" value="ECO:0007669"/>
    <property type="project" value="InterPro"/>
</dbReference>
<dbReference type="InterPro" id="IPR013819">
    <property type="entry name" value="LipOase_C"/>
</dbReference>
<feature type="coiled-coil region" evidence="20">
    <location>
        <begin position="1139"/>
        <end position="1166"/>
    </location>
</feature>
<evidence type="ECO:0000256" key="1">
    <source>
        <dbReference type="ARBA" id="ARBA00001962"/>
    </source>
</evidence>
<comment type="function">
    <text evidence="19">Plant lipoxygenase may be involved in a number of diverse aspects of plant physiology including growth and development, pest resistance, and senescence or responses to wounding.</text>
</comment>
<dbReference type="InterPro" id="IPR001024">
    <property type="entry name" value="PLAT/LH2_dom"/>
</dbReference>
<feature type="region of interest" description="Disordered" evidence="21">
    <location>
        <begin position="457"/>
        <end position="477"/>
    </location>
</feature>
<evidence type="ECO:0000256" key="4">
    <source>
        <dbReference type="ARBA" id="ARBA00022516"/>
    </source>
</evidence>
<dbReference type="GO" id="GO:0006633">
    <property type="term" value="P:fatty acid biosynthetic process"/>
    <property type="evidence" value="ECO:0007669"/>
    <property type="project" value="UniProtKB-KW"/>
</dbReference>
<comment type="similarity">
    <text evidence="2">Belongs to the uracil-DNA glycosylase (UDG) superfamily. UNG family.</text>
</comment>
<proteinExistence type="inferred from homology"/>
<dbReference type="SMART" id="SM00308">
    <property type="entry name" value="LH2"/>
    <property type="match status" value="1"/>
</dbReference>
<reference evidence="24 25" key="1">
    <citation type="submission" date="2024-01" db="EMBL/GenBank/DDBJ databases">
        <title>Genome assemblies of Stephania.</title>
        <authorList>
            <person name="Yang L."/>
        </authorList>
    </citation>
    <scope>NUCLEOTIDE SEQUENCE [LARGE SCALE GENOMIC DNA]</scope>
    <source>
        <strain evidence="24">YNDBR</strain>
        <tissue evidence="24">Leaf</tissue>
    </source>
</reference>
<evidence type="ECO:0000256" key="16">
    <source>
        <dbReference type="PROSITE-ProRule" id="PRU00152"/>
    </source>
</evidence>
<evidence type="ECO:0000256" key="19">
    <source>
        <dbReference type="RuleBase" id="RU003975"/>
    </source>
</evidence>
<evidence type="ECO:0000256" key="2">
    <source>
        <dbReference type="ARBA" id="ARBA00008184"/>
    </source>
</evidence>
<feature type="active site" description="Proton acceptor" evidence="17">
    <location>
        <position position="132"/>
    </location>
</feature>
<dbReference type="PANTHER" id="PTHR11771">
    <property type="entry name" value="LIPOXYGENASE"/>
    <property type="match status" value="1"/>
</dbReference>
<dbReference type="GO" id="GO:0006284">
    <property type="term" value="P:base-excision repair"/>
    <property type="evidence" value="ECO:0007669"/>
    <property type="project" value="InterPro"/>
</dbReference>
<dbReference type="InterPro" id="IPR005122">
    <property type="entry name" value="Uracil-DNA_glycosylase-like"/>
</dbReference>
<feature type="domain" description="Lipoxygenase" evidence="23">
    <location>
        <begin position="551"/>
        <end position="1207"/>
    </location>
</feature>
<dbReference type="InterPro" id="IPR018085">
    <property type="entry name" value="Ura-DNA_Glyclase_AS"/>
</dbReference>
<dbReference type="InterPro" id="IPR000907">
    <property type="entry name" value="LipOase"/>
</dbReference>
<evidence type="ECO:0000256" key="17">
    <source>
        <dbReference type="PROSITE-ProRule" id="PRU10072"/>
    </source>
</evidence>
<evidence type="ECO:0000256" key="20">
    <source>
        <dbReference type="SAM" id="Coils"/>
    </source>
</evidence>
<dbReference type="PROSITE" id="PS51393">
    <property type="entry name" value="LIPOXYGENASE_3"/>
    <property type="match status" value="1"/>
</dbReference>
<evidence type="ECO:0000313" key="25">
    <source>
        <dbReference type="Proteomes" id="UP001420932"/>
    </source>
</evidence>
<accession>A0AAP0PY22</accession>
<evidence type="ECO:0000313" key="24">
    <source>
        <dbReference type="EMBL" id="KAK9159505.1"/>
    </source>
</evidence>
<evidence type="ECO:0000256" key="13">
    <source>
        <dbReference type="ARBA" id="ARBA00023098"/>
    </source>
</evidence>
<comment type="caution">
    <text evidence="24">The sequence shown here is derived from an EMBL/GenBank/DDBJ whole genome shotgun (WGS) entry which is preliminary data.</text>
</comment>
<sequence>MASSKSLLEFFQPAKRVKLSQTLTPNSAISSLCTSNSTSGDGRDNPCQAHRFLALTAEERSKIELNKFAARAKSNQRTCLDRVSKWKGEGMGSVKMEELLVEETWMEALDGEFQKPYVKSLFIVKAVIIGQDPYHGPGQAMGLSFSVPEGIKVPSSLANIFKELKADVGFSIPSHGNLERWAVQGVLLLNTVLTVRNHQANSHAKKGWETFTDAVIRTVSQNKSGVVFLLWGNCAQEKSNVRSTESTNFTLSSKQVLHVANADMSDQYRGSVDGQECLIDPVSGQVENTYLTYTSKSLTPYNELLKCIDFCGILIDETKHHILRSAHPSGLSANRGFFGCRNQQKEKHYGVVTQHQTCEASNRSDAQIKAGSLYIKSGHYKEGNRPNLCACHTMEHRRNAIIQECLNITDKLQTCSGHGANTHIIRGSIIVRRTLGISSPGKSASAKLYSRTDIDPDTGKGKLSEKSRFKHGKNTKHHEIKTKTYEVKFHVDQSFGLPGAIIIKNKNRHEFFLLSVSLETHDRKSIHFDCNSWVYPFAKTQSHRLFFSNTSYLPEQTPEAMAQLRKEELTSLRGDGTGERQEWDHIYDYDYYNDLGDPEKAHDLSRQVLGGSQTFPYPRRGRTGRPPTTLDPSTESKPDVANLNVYVPPDERFSPLKLNEFISNSIRSIVHFLIPEVKALIQRSSGNFESFEEIRRCSQAIEIKHWRGENELAWKDDEEFGRQMLAGINPVVIRSLEHFPIAGSAIEASHIGNNLDDLNIGQAMLQRKIFVLDHHDYLLPFLNRINKHGVCAYASRTLLYLRNDASLKPLVIELTLPGSKGGEDHKSRVFLPAAEGTEAALWQLAKAHVVANDSGYHQLVSHWLHTHAVVEPFIIATRRQLSAMHPIHKLLEPHFKDTMHINALARTVIISAGGLLERTLFTGKVSMDITSAFYKNWRFDEQALPDDLLKRRMAMNDSYQTSGVSLLFEDYPYGADGLDIWTAILTWVRDYCKVFYNTDDSIKSDVELQAWWTEIRTVGHGDAHKGWYDIDDIPSLTKALTTFIWIASALHASVNFGQYAYGGYPPNRPSICRKFIPEEGTFEYAEFLQDPDKYFLRMLPERFEMTLGVALVEILSRHASDEMYLGQRGLVSSEHWTDNEEVIKRFKKFQEDLKEVEKKIMERNRNPKLKNRLGPAMIPYTLMYPDTTNVSSVGGLTGKGIPNSVSI</sequence>
<comment type="similarity">
    <text evidence="3 18">Belongs to the lipoxygenase family.</text>
</comment>
<evidence type="ECO:0000256" key="7">
    <source>
        <dbReference type="ARBA" id="ARBA00022767"/>
    </source>
</evidence>
<evidence type="ECO:0000256" key="9">
    <source>
        <dbReference type="ARBA" id="ARBA00022832"/>
    </source>
</evidence>
<feature type="compositionally biased region" description="Low complexity" evidence="21">
    <location>
        <begin position="614"/>
        <end position="628"/>
    </location>
</feature>
<evidence type="ECO:0000256" key="8">
    <source>
        <dbReference type="ARBA" id="ARBA00022801"/>
    </source>
</evidence>
<keyword evidence="5 18" id="KW-0479">Metal-binding</keyword>
<evidence type="ECO:0000256" key="12">
    <source>
        <dbReference type="ARBA" id="ARBA00023004"/>
    </source>
</evidence>
<dbReference type="NCBIfam" id="NF003592">
    <property type="entry name" value="PRK05254.1-5"/>
    <property type="match status" value="1"/>
</dbReference>
<keyword evidence="14 19" id="KW-0275">Fatty acid biosynthesis</keyword>
<dbReference type="SMART" id="SM00986">
    <property type="entry name" value="UDG"/>
    <property type="match status" value="1"/>
</dbReference>
<feature type="domain" description="PLAT" evidence="22">
    <location>
        <begin position="431"/>
        <end position="548"/>
    </location>
</feature>
<feature type="compositionally biased region" description="Basic residues" evidence="21">
    <location>
        <begin position="468"/>
        <end position="477"/>
    </location>
</feature>
<dbReference type="SUPFAM" id="SSF48484">
    <property type="entry name" value="Lipoxigenase"/>
    <property type="match status" value="1"/>
</dbReference>
<dbReference type="Proteomes" id="UP001420932">
    <property type="component" value="Unassembled WGS sequence"/>
</dbReference>
<evidence type="ECO:0000256" key="5">
    <source>
        <dbReference type="ARBA" id="ARBA00022723"/>
    </source>
</evidence>
<evidence type="ECO:0000256" key="11">
    <source>
        <dbReference type="ARBA" id="ARBA00023002"/>
    </source>
</evidence>
<keyword evidence="25" id="KW-1185">Reference proteome</keyword>
<evidence type="ECO:0000256" key="3">
    <source>
        <dbReference type="ARBA" id="ARBA00009419"/>
    </source>
</evidence>
<organism evidence="24 25">
    <name type="scientific">Stephania yunnanensis</name>
    <dbReference type="NCBI Taxonomy" id="152371"/>
    <lineage>
        <taxon>Eukaryota</taxon>
        <taxon>Viridiplantae</taxon>
        <taxon>Streptophyta</taxon>
        <taxon>Embryophyta</taxon>
        <taxon>Tracheophyta</taxon>
        <taxon>Spermatophyta</taxon>
        <taxon>Magnoliopsida</taxon>
        <taxon>Ranunculales</taxon>
        <taxon>Menispermaceae</taxon>
        <taxon>Menispermoideae</taxon>
        <taxon>Cissampelideae</taxon>
        <taxon>Stephania</taxon>
    </lineage>
</organism>
<keyword evidence="13" id="KW-0443">Lipid metabolism</keyword>
<dbReference type="Pfam" id="PF03167">
    <property type="entry name" value="UDG"/>
    <property type="match status" value="1"/>
</dbReference>
<dbReference type="Gene3D" id="3.10.450.60">
    <property type="match status" value="1"/>
</dbReference>
<keyword evidence="8" id="KW-0378">Hydrolase</keyword>
<dbReference type="SMART" id="SM00987">
    <property type="entry name" value="UreE_C"/>
    <property type="match status" value="1"/>
</dbReference>
<evidence type="ECO:0000256" key="18">
    <source>
        <dbReference type="RuleBase" id="RU003974"/>
    </source>
</evidence>
<dbReference type="Pfam" id="PF00305">
    <property type="entry name" value="Lipoxygenase"/>
    <property type="match status" value="2"/>
</dbReference>
<dbReference type="InterPro" id="IPR036392">
    <property type="entry name" value="PLAT/LH2_dom_sf"/>
</dbReference>
<dbReference type="PRINTS" id="PR00468">
    <property type="entry name" value="PLTLPOXGNASE"/>
</dbReference>
<comment type="caution">
    <text evidence="16">Lacks conserved residue(s) required for the propagation of feature annotation.</text>
</comment>
<evidence type="ECO:0000259" key="23">
    <source>
        <dbReference type="PROSITE" id="PS51393"/>
    </source>
</evidence>
<dbReference type="GO" id="GO:0034440">
    <property type="term" value="P:lipid oxidation"/>
    <property type="evidence" value="ECO:0007669"/>
    <property type="project" value="InterPro"/>
</dbReference>
<evidence type="ECO:0000256" key="6">
    <source>
        <dbReference type="ARBA" id="ARBA00022763"/>
    </source>
</evidence>
<dbReference type="GO" id="GO:0004844">
    <property type="term" value="F:uracil DNA N-glycosylase activity"/>
    <property type="evidence" value="ECO:0007669"/>
    <property type="project" value="InterPro"/>
</dbReference>
<keyword evidence="12 18" id="KW-0408">Iron</keyword>
<dbReference type="InterPro" id="IPR036226">
    <property type="entry name" value="LipOase_C_sf"/>
</dbReference>
<dbReference type="Gene3D" id="1.20.245.10">
    <property type="entry name" value="Lipoxygenase-1, Domain 5"/>
    <property type="match status" value="1"/>
</dbReference>
<dbReference type="InterPro" id="IPR020834">
    <property type="entry name" value="LipOase_CS"/>
</dbReference>
<keyword evidence="10 18" id="KW-0223">Dioxygenase</keyword>
<name>A0AAP0PY22_9MAGN</name>
<dbReference type="GO" id="GO:0046872">
    <property type="term" value="F:metal ion binding"/>
    <property type="evidence" value="ECO:0007669"/>
    <property type="project" value="UniProtKB-UniRule"/>
</dbReference>
<dbReference type="SUPFAM" id="SSF52141">
    <property type="entry name" value="Uracil-DNA glycosylase-like"/>
    <property type="match status" value="2"/>
</dbReference>
<dbReference type="Pfam" id="PF01477">
    <property type="entry name" value="PLAT"/>
    <property type="match status" value="1"/>
</dbReference>
<dbReference type="PROSITE" id="PS00130">
    <property type="entry name" value="U_DNA_GLYCOSYLASE"/>
    <property type="match status" value="1"/>
</dbReference>
<dbReference type="InterPro" id="IPR001246">
    <property type="entry name" value="LipOase_plant"/>
</dbReference>
<dbReference type="PROSITE" id="PS00711">
    <property type="entry name" value="LIPOXYGENASE_1"/>
    <property type="match status" value="1"/>
</dbReference>
<feature type="compositionally biased region" description="Basic and acidic residues" evidence="21">
    <location>
        <begin position="457"/>
        <end position="467"/>
    </location>
</feature>
<dbReference type="EC" id="1.13.11.-" evidence="19"/>
<dbReference type="Gene3D" id="2.60.60.20">
    <property type="entry name" value="PLAT/LH2 domain"/>
    <property type="match status" value="1"/>
</dbReference>
<dbReference type="AlphaFoldDB" id="A0AAP0PY22"/>
<keyword evidence="4 19" id="KW-0444">Lipid biosynthesis</keyword>
<keyword evidence="9" id="KW-0276">Fatty acid metabolism</keyword>
<dbReference type="EMBL" id="JBBNAF010000003">
    <property type="protein sequence ID" value="KAK9159505.1"/>
    <property type="molecule type" value="Genomic_DNA"/>
</dbReference>
<evidence type="ECO:0000259" key="22">
    <source>
        <dbReference type="PROSITE" id="PS50095"/>
    </source>
</evidence>
<evidence type="ECO:0000256" key="15">
    <source>
        <dbReference type="ARBA" id="ARBA00023204"/>
    </source>
</evidence>
<dbReference type="PROSITE" id="PS50095">
    <property type="entry name" value="PLAT"/>
    <property type="match status" value="1"/>
</dbReference>
<dbReference type="GO" id="GO:0031408">
    <property type="term" value="P:oxylipin biosynthetic process"/>
    <property type="evidence" value="ECO:0007669"/>
    <property type="project" value="UniProtKB-UniRule"/>
</dbReference>
<comment type="cofactor">
    <cofactor evidence="1 18">
        <name>Fe cation</name>
        <dbReference type="ChEBI" id="CHEBI:24875"/>
    </cofactor>
</comment>
<keyword evidence="11 18" id="KW-0560">Oxidoreductase</keyword>
<dbReference type="Gene3D" id="4.10.375.10">
    <property type="entry name" value="Lipoxygenase-1, Domain 2"/>
    <property type="match status" value="1"/>
</dbReference>
<evidence type="ECO:0000256" key="10">
    <source>
        <dbReference type="ARBA" id="ARBA00022964"/>
    </source>
</evidence>
<dbReference type="InterPro" id="IPR002043">
    <property type="entry name" value="UDG_fam1"/>
</dbReference>
<dbReference type="CDD" id="cd10027">
    <property type="entry name" value="UDG-F1-like"/>
    <property type="match status" value="1"/>
</dbReference>
<dbReference type="Gene3D" id="3.40.470.10">
    <property type="entry name" value="Uracil-DNA glycosylase-like domain"/>
    <property type="match status" value="1"/>
</dbReference>
<comment type="pathway">
    <text evidence="19">Lipid metabolism; oxylipin biosynthesis.</text>
</comment>
<protein>
    <recommendedName>
        <fullName evidence="19">Lipoxygenase</fullName>
        <ecNumber evidence="19">1.13.11.-</ecNumber>
    </recommendedName>
</protein>
<keyword evidence="7 19" id="KW-0925">Oxylipin biosynthesis</keyword>
<dbReference type="PROSITE" id="PS00081">
    <property type="entry name" value="LIPOXYGENASE_2"/>
    <property type="match status" value="1"/>
</dbReference>
<dbReference type="SUPFAM" id="SSF49723">
    <property type="entry name" value="Lipase/lipooxygenase domain (PLAT/LH2 domain)"/>
    <property type="match status" value="1"/>
</dbReference>
<gene>
    <name evidence="24" type="ORF">Syun_005846</name>
</gene>
<dbReference type="Gene3D" id="4.10.372.10">
    <property type="entry name" value="Lipoxygenase-1, Domain 3"/>
    <property type="match status" value="1"/>
</dbReference>
<evidence type="ECO:0000256" key="21">
    <source>
        <dbReference type="SAM" id="MobiDB-lite"/>
    </source>
</evidence>
<keyword evidence="15" id="KW-0234">DNA repair</keyword>
<feature type="region of interest" description="Disordered" evidence="21">
    <location>
        <begin position="610"/>
        <end position="639"/>
    </location>
</feature>
<dbReference type="PRINTS" id="PR00087">
    <property type="entry name" value="LIPOXYGENASE"/>
</dbReference>
<keyword evidence="6" id="KW-0227">DNA damage</keyword>
<dbReference type="InterPro" id="IPR036895">
    <property type="entry name" value="Uracil-DNA_glycosylase-like_sf"/>
</dbReference>
<keyword evidence="20" id="KW-0175">Coiled coil</keyword>
<evidence type="ECO:0000256" key="14">
    <source>
        <dbReference type="ARBA" id="ARBA00023160"/>
    </source>
</evidence>
<dbReference type="InterPro" id="IPR020833">
    <property type="entry name" value="LipOase_Fe_BS"/>
</dbReference>